<dbReference type="NCBIfam" id="TIGR01783">
    <property type="entry name" value="TonB-siderophor"/>
    <property type="match status" value="1"/>
</dbReference>
<dbReference type="InterPro" id="IPR036942">
    <property type="entry name" value="Beta-barrel_TonB_sf"/>
</dbReference>
<evidence type="ECO:0000256" key="15">
    <source>
        <dbReference type="PROSITE-ProRule" id="PRU10144"/>
    </source>
</evidence>
<evidence type="ECO:0000256" key="16">
    <source>
        <dbReference type="RuleBase" id="RU003357"/>
    </source>
</evidence>
<keyword evidence="9" id="KW-0406">Ion transport</keyword>
<dbReference type="KEGG" id="tcl:Tchl_1332"/>
<proteinExistence type="inferred from homology"/>
<feature type="signal peptide" evidence="17">
    <location>
        <begin position="1"/>
        <end position="29"/>
    </location>
</feature>
<evidence type="ECO:0000256" key="10">
    <source>
        <dbReference type="ARBA" id="ARBA00023077"/>
    </source>
</evidence>
<keyword evidence="5" id="KW-0410">Iron transport</keyword>
<evidence type="ECO:0000256" key="8">
    <source>
        <dbReference type="ARBA" id="ARBA00023004"/>
    </source>
</evidence>
<dbReference type="InterPro" id="IPR012910">
    <property type="entry name" value="Plug_dom"/>
</dbReference>
<dbReference type="InterPro" id="IPR010917">
    <property type="entry name" value="TonB_rcpt_CS"/>
</dbReference>
<keyword evidence="12 19" id="KW-0675">Receptor</keyword>
<evidence type="ECO:0000313" key="19">
    <source>
        <dbReference type="EMBL" id="APR04191.1"/>
    </source>
</evidence>
<dbReference type="InterPro" id="IPR037066">
    <property type="entry name" value="Plug_dom_sf"/>
</dbReference>
<feature type="domain" description="Secretin/TonB short N-terminal" evidence="18">
    <location>
        <begin position="56"/>
        <end position="107"/>
    </location>
</feature>
<evidence type="ECO:0000256" key="4">
    <source>
        <dbReference type="ARBA" id="ARBA00022452"/>
    </source>
</evidence>
<dbReference type="PROSITE" id="PS51257">
    <property type="entry name" value="PROKAR_LIPOPROTEIN"/>
    <property type="match status" value="1"/>
</dbReference>
<evidence type="ECO:0000256" key="7">
    <source>
        <dbReference type="ARBA" id="ARBA00022729"/>
    </source>
</evidence>
<dbReference type="PANTHER" id="PTHR32552:SF82">
    <property type="entry name" value="FCUA PROTEIN"/>
    <property type="match status" value="1"/>
</dbReference>
<dbReference type="InterPro" id="IPR011662">
    <property type="entry name" value="Secretin/TonB_short_N"/>
</dbReference>
<dbReference type="Gene3D" id="3.55.50.30">
    <property type="match status" value="1"/>
</dbReference>
<evidence type="ECO:0000256" key="11">
    <source>
        <dbReference type="ARBA" id="ARBA00023136"/>
    </source>
</evidence>
<evidence type="ECO:0000313" key="20">
    <source>
        <dbReference type="Proteomes" id="UP000185739"/>
    </source>
</evidence>
<dbReference type="GO" id="GO:0009279">
    <property type="term" value="C:cell outer membrane"/>
    <property type="evidence" value="ECO:0007669"/>
    <property type="project" value="UniProtKB-SubCell"/>
</dbReference>
<dbReference type="AlphaFoldDB" id="A0A1L6FBC5"/>
<dbReference type="SMART" id="SM00965">
    <property type="entry name" value="STN"/>
    <property type="match status" value="1"/>
</dbReference>
<keyword evidence="4 14" id="KW-1134">Transmembrane beta strand</keyword>
<evidence type="ECO:0000256" key="14">
    <source>
        <dbReference type="PROSITE-ProRule" id="PRU01360"/>
    </source>
</evidence>
<dbReference type="STRING" id="96773.Tchl_1332"/>
<dbReference type="EMBL" id="CP018839">
    <property type="protein sequence ID" value="APR04191.1"/>
    <property type="molecule type" value="Genomic_DNA"/>
</dbReference>
<dbReference type="Proteomes" id="UP000185739">
    <property type="component" value="Chromosome"/>
</dbReference>
<keyword evidence="20" id="KW-1185">Reference proteome</keyword>
<dbReference type="GO" id="GO:0015891">
    <property type="term" value="P:siderophore transport"/>
    <property type="evidence" value="ECO:0007669"/>
    <property type="project" value="InterPro"/>
</dbReference>
<comment type="similarity">
    <text evidence="2 14 16">Belongs to the TonB-dependent receptor family.</text>
</comment>
<evidence type="ECO:0000256" key="17">
    <source>
        <dbReference type="SAM" id="SignalP"/>
    </source>
</evidence>
<dbReference type="GO" id="GO:0015344">
    <property type="term" value="F:siderophore uptake transmembrane transporter activity"/>
    <property type="evidence" value="ECO:0007669"/>
    <property type="project" value="TreeGrafter"/>
</dbReference>
<dbReference type="PROSITE" id="PS52016">
    <property type="entry name" value="TONB_DEPENDENT_REC_3"/>
    <property type="match status" value="1"/>
</dbReference>
<gene>
    <name evidence="19" type="ORF">Tchl_1332</name>
</gene>
<feature type="short sequence motif" description="TonB C-terminal box" evidence="15">
    <location>
        <begin position="790"/>
        <end position="807"/>
    </location>
</feature>
<dbReference type="Gene3D" id="2.40.170.20">
    <property type="entry name" value="TonB-dependent receptor, beta-barrel domain"/>
    <property type="match status" value="1"/>
</dbReference>
<evidence type="ECO:0000256" key="1">
    <source>
        <dbReference type="ARBA" id="ARBA00004571"/>
    </source>
</evidence>
<dbReference type="InterPro" id="IPR010105">
    <property type="entry name" value="TonB_sidphr_rcpt"/>
</dbReference>
<keyword evidence="3 14" id="KW-0813">Transport</keyword>
<reference evidence="19 20" key="1">
    <citation type="submission" date="2016-12" db="EMBL/GenBank/DDBJ databases">
        <title>Complete genome sequence of Thauera chlorobenzoica, a Betaproteobacterium degrading haloaromatics anaerobically to CO2 and halides.</title>
        <authorList>
            <person name="Goris T."/>
            <person name="Mergelsberg M."/>
            <person name="Boll M."/>
        </authorList>
    </citation>
    <scope>NUCLEOTIDE SEQUENCE [LARGE SCALE GENOMIC DNA]</scope>
    <source>
        <strain evidence="19 20">3CB1</strain>
    </source>
</reference>
<keyword evidence="11 14" id="KW-0472">Membrane</keyword>
<keyword evidence="7 17" id="KW-0732">Signal</keyword>
<dbReference type="Pfam" id="PF07715">
    <property type="entry name" value="Plug"/>
    <property type="match status" value="1"/>
</dbReference>
<dbReference type="InterPro" id="IPR000531">
    <property type="entry name" value="Beta-barrel_TonB"/>
</dbReference>
<evidence type="ECO:0000256" key="3">
    <source>
        <dbReference type="ARBA" id="ARBA00022448"/>
    </source>
</evidence>
<keyword evidence="13 14" id="KW-0998">Cell outer membrane</keyword>
<dbReference type="InterPro" id="IPR039426">
    <property type="entry name" value="TonB-dep_rcpt-like"/>
</dbReference>
<keyword evidence="10 16" id="KW-0798">TonB box</keyword>
<evidence type="ECO:0000256" key="12">
    <source>
        <dbReference type="ARBA" id="ARBA00023170"/>
    </source>
</evidence>
<keyword evidence="6 14" id="KW-0812">Transmembrane</keyword>
<evidence type="ECO:0000256" key="9">
    <source>
        <dbReference type="ARBA" id="ARBA00023065"/>
    </source>
</evidence>
<dbReference type="PANTHER" id="PTHR32552">
    <property type="entry name" value="FERRICHROME IRON RECEPTOR-RELATED"/>
    <property type="match status" value="1"/>
</dbReference>
<dbReference type="Pfam" id="PF00593">
    <property type="entry name" value="TonB_dep_Rec_b-barrel"/>
    <property type="match status" value="1"/>
</dbReference>
<evidence type="ECO:0000259" key="18">
    <source>
        <dbReference type="SMART" id="SM00965"/>
    </source>
</evidence>
<feature type="chain" id="PRO_5009866740" evidence="17">
    <location>
        <begin position="30"/>
        <end position="807"/>
    </location>
</feature>
<name>A0A1L6FBC5_9RHOO</name>
<dbReference type="SUPFAM" id="SSF56935">
    <property type="entry name" value="Porins"/>
    <property type="match status" value="1"/>
</dbReference>
<keyword evidence="8" id="KW-0408">Iron</keyword>
<dbReference type="Gene3D" id="2.170.130.10">
    <property type="entry name" value="TonB-dependent receptor, plug domain"/>
    <property type="match status" value="1"/>
</dbReference>
<evidence type="ECO:0000256" key="6">
    <source>
        <dbReference type="ARBA" id="ARBA00022692"/>
    </source>
</evidence>
<evidence type="ECO:0000256" key="5">
    <source>
        <dbReference type="ARBA" id="ARBA00022496"/>
    </source>
</evidence>
<evidence type="ECO:0000256" key="2">
    <source>
        <dbReference type="ARBA" id="ARBA00009810"/>
    </source>
</evidence>
<organism evidence="19 20">
    <name type="scientific">Thauera chlorobenzoica</name>
    <dbReference type="NCBI Taxonomy" id="96773"/>
    <lineage>
        <taxon>Bacteria</taxon>
        <taxon>Pseudomonadati</taxon>
        <taxon>Pseudomonadota</taxon>
        <taxon>Betaproteobacteria</taxon>
        <taxon>Rhodocyclales</taxon>
        <taxon>Zoogloeaceae</taxon>
        <taxon>Thauera</taxon>
    </lineage>
</organism>
<comment type="subcellular location">
    <subcellularLocation>
        <location evidence="1 14">Cell outer membrane</location>
        <topology evidence="1 14">Multi-pass membrane protein</topology>
    </subcellularLocation>
</comment>
<dbReference type="RefSeq" id="WP_198158996.1">
    <property type="nucleotide sequence ID" value="NZ_CP018839.1"/>
</dbReference>
<dbReference type="CDD" id="cd01347">
    <property type="entry name" value="ligand_gated_channel"/>
    <property type="match status" value="1"/>
</dbReference>
<evidence type="ECO:0000256" key="13">
    <source>
        <dbReference type="ARBA" id="ARBA00023237"/>
    </source>
</evidence>
<dbReference type="GO" id="GO:0038023">
    <property type="term" value="F:signaling receptor activity"/>
    <property type="evidence" value="ECO:0007669"/>
    <property type="project" value="InterPro"/>
</dbReference>
<protein>
    <submittedName>
        <fullName evidence="19">Ferrichrome-iron receptor</fullName>
    </submittedName>
</protein>
<sequence>MPRLQARAAFGARLSALAAGVLFACAVHAQSATMRFDQPAEPLERAVNEVARRAGIQVFFASGVTESRIAPALQGEFTAREALERLLAGSGLRLRAQDERTYTIEAGATGEVPARLGAVVVSASADASAGGLPPAYAGHQVARGGRVGILGNQDIMDTPFTSTAYTAELMQDQQARSVSDVVQNDPSVRVARGFGNFQELYVIRGFPVFSDDVAYNGLYGLLPRQYVAAEFLERVEVFRGANTFLNGAAPGGSGVGGAINLLPKRAPNEALTRLTIGAEHGGHAHVAADLGRRFGTDGQFGVRVNAARRDGETAVDDEKRRLDMFAVGLDQRGEHFRLSADVGYQDHDIDAPRPSVTPRGGIPDAPDANDNFAQPWTFSRERQAFGTFRGELDLGETTTAWLAAGVREGAEKNRLANPRSDAAGVTSSYRFDNVRDEDVATGEAGIRGALQTGAVSHQWVVSASAFRLKARNAYAFSSFAGFAGNLHDPVDVAMPAADFFTGGSLDSPHVTERTRNSSVAVADTLGFADERVLLTLGVRNQTIEARTYDYNTGARASAYRERANTPIAGVVFKASPRTSLYANYIEALVKGDVAPATFGGQPVLNAGAALDPYVSKQTEVGVKYDGGHIGGSLSLFTTRRPFSVVDNGVFGDGGQQRNRGLELTVFGEAARGLRLLGGATFLDARQTDTQGGATDGKRAIGVPRAQLNVGAEWDVPGMPGLVLTGRAVHTSSQYANAANTLEVPSWTRLDVGARYITEVGGEVVTLRARIDNLADRDYWASVGGYPNANYLVLGAPRTVTISASIDF</sequence>
<accession>A0A1L6FBC5</accession>
<dbReference type="PROSITE" id="PS01156">
    <property type="entry name" value="TONB_DEPENDENT_REC_2"/>
    <property type="match status" value="1"/>
</dbReference>